<name>A0A9N9DAV9_9GLOM</name>
<dbReference type="EMBL" id="CAJVPL010003536">
    <property type="protein sequence ID" value="CAG8634481.1"/>
    <property type="molecule type" value="Genomic_DNA"/>
</dbReference>
<reference evidence="1" key="1">
    <citation type="submission" date="2021-06" db="EMBL/GenBank/DDBJ databases">
        <authorList>
            <person name="Kallberg Y."/>
            <person name="Tangrot J."/>
            <person name="Rosling A."/>
        </authorList>
    </citation>
    <scope>NUCLEOTIDE SEQUENCE</scope>
    <source>
        <strain evidence="1">MT106</strain>
    </source>
</reference>
<dbReference type="SUPFAM" id="SSF56112">
    <property type="entry name" value="Protein kinase-like (PK-like)"/>
    <property type="match status" value="1"/>
</dbReference>
<organism evidence="1 2">
    <name type="scientific">Ambispora gerdemannii</name>
    <dbReference type="NCBI Taxonomy" id="144530"/>
    <lineage>
        <taxon>Eukaryota</taxon>
        <taxon>Fungi</taxon>
        <taxon>Fungi incertae sedis</taxon>
        <taxon>Mucoromycota</taxon>
        <taxon>Glomeromycotina</taxon>
        <taxon>Glomeromycetes</taxon>
        <taxon>Archaeosporales</taxon>
        <taxon>Ambisporaceae</taxon>
        <taxon>Ambispora</taxon>
    </lineage>
</organism>
<dbReference type="Gene3D" id="3.30.200.20">
    <property type="entry name" value="Phosphorylase Kinase, domain 1"/>
    <property type="match status" value="1"/>
</dbReference>
<gene>
    <name evidence="1" type="ORF">AGERDE_LOCUS10681</name>
</gene>
<keyword evidence="2" id="KW-1185">Reference proteome</keyword>
<dbReference type="AlphaFoldDB" id="A0A9N9DAV9"/>
<feature type="non-terminal residue" evidence="1">
    <location>
        <position position="267"/>
    </location>
</feature>
<accession>A0A9N9DAV9</accession>
<dbReference type="OrthoDB" id="2349237at2759"/>
<proteinExistence type="predicted"/>
<dbReference type="InterPro" id="IPR011009">
    <property type="entry name" value="Kinase-like_dom_sf"/>
</dbReference>
<evidence type="ECO:0000313" key="2">
    <source>
        <dbReference type="Proteomes" id="UP000789831"/>
    </source>
</evidence>
<protein>
    <submittedName>
        <fullName evidence="1">996_t:CDS:1</fullName>
    </submittedName>
</protein>
<dbReference type="Proteomes" id="UP000789831">
    <property type="component" value="Unassembled WGS sequence"/>
</dbReference>
<evidence type="ECO:0000313" key="1">
    <source>
        <dbReference type="EMBL" id="CAG8634481.1"/>
    </source>
</evidence>
<comment type="caution">
    <text evidence="1">The sequence shown here is derived from an EMBL/GenBank/DDBJ whole genome shotgun (WGS) entry which is preliminary data.</text>
</comment>
<sequence>MAEAPIDIAKYLSTVFLTLPNPVSIVRLTGGKINYVYRVSFDQPIVEFAGARSVVIKISLGVLASLPEVKFGLERQTIEARAMAFLAPSSTGLSLHLSFPNPHLRVMTPALYHHSPQHNVLIMQDMGSHPDLNQFLLDCMTTPQEACALGELLGSYLCSFHIFTRDHISELTSYFTNHAARTLLLQGVFYSAVTPLISRTTLPASQITRLTNKTRLLMTQGTLDPTTSTEVVRMGDLWPGAVLIPSNRQELIVLDWEFCDIGNPAIE</sequence>